<dbReference type="RefSeq" id="WP_114300466.1">
    <property type="nucleotide sequence ID" value="NZ_QPJT01000056.1"/>
</dbReference>
<organism evidence="2 3">
    <name type="scientific">Anaerobacterium chartisolvens</name>
    <dbReference type="NCBI Taxonomy" id="1297424"/>
    <lineage>
        <taxon>Bacteria</taxon>
        <taxon>Bacillati</taxon>
        <taxon>Bacillota</taxon>
        <taxon>Clostridia</taxon>
        <taxon>Eubacteriales</taxon>
        <taxon>Oscillospiraceae</taxon>
        <taxon>Anaerobacterium</taxon>
    </lineage>
</organism>
<reference evidence="2 3" key="1">
    <citation type="submission" date="2018-07" db="EMBL/GenBank/DDBJ databases">
        <title>Genomic Encyclopedia of Type Strains, Phase IV (KMG-IV): sequencing the most valuable type-strain genomes for metagenomic binning, comparative biology and taxonomic classification.</title>
        <authorList>
            <person name="Goeker M."/>
        </authorList>
    </citation>
    <scope>NUCLEOTIDE SEQUENCE [LARGE SCALE GENOMIC DNA]</scope>
    <source>
        <strain evidence="2 3">DSM 27016</strain>
    </source>
</reference>
<dbReference type="AlphaFoldDB" id="A0A369ADW3"/>
<evidence type="ECO:0000256" key="1">
    <source>
        <dbReference type="SAM" id="Phobius"/>
    </source>
</evidence>
<dbReference type="EMBL" id="QPJT01000056">
    <property type="protein sequence ID" value="RCX07343.1"/>
    <property type="molecule type" value="Genomic_DNA"/>
</dbReference>
<keyword evidence="1" id="KW-0812">Transmembrane</keyword>
<dbReference type="Proteomes" id="UP000253034">
    <property type="component" value="Unassembled WGS sequence"/>
</dbReference>
<evidence type="ECO:0000313" key="3">
    <source>
        <dbReference type="Proteomes" id="UP000253034"/>
    </source>
</evidence>
<protein>
    <submittedName>
        <fullName evidence="2">Uncharacterized protein</fullName>
    </submittedName>
</protein>
<accession>A0A369ADW3</accession>
<keyword evidence="1" id="KW-1133">Transmembrane helix</keyword>
<evidence type="ECO:0000313" key="2">
    <source>
        <dbReference type="EMBL" id="RCX07343.1"/>
    </source>
</evidence>
<proteinExistence type="predicted"/>
<sequence length="107" mass="12101">MSEEELERLLGEIYSQDIAASEKLIQKTRARLSESMIAVYMIALAVSINLVIFMVFLGVIIAAPYSLVHKLMLYTVMSCLYNSLVLAAYRYREGISKFFQKLQGGLL</sequence>
<gene>
    <name evidence="2" type="ORF">DFR58_1562</name>
</gene>
<comment type="caution">
    <text evidence="2">The sequence shown here is derived from an EMBL/GenBank/DDBJ whole genome shotgun (WGS) entry which is preliminary data.</text>
</comment>
<feature type="transmembrane region" description="Helical" evidence="1">
    <location>
        <begin position="37"/>
        <end position="65"/>
    </location>
</feature>
<keyword evidence="3" id="KW-1185">Reference proteome</keyword>
<name>A0A369ADW3_9FIRM</name>
<feature type="transmembrane region" description="Helical" evidence="1">
    <location>
        <begin position="71"/>
        <end position="91"/>
    </location>
</feature>
<keyword evidence="1" id="KW-0472">Membrane</keyword>